<keyword evidence="1" id="KW-0805">Transcription regulation</keyword>
<dbReference type="Pfam" id="PF16859">
    <property type="entry name" value="TetR_C_11"/>
    <property type="match status" value="1"/>
</dbReference>
<sequence length="228" mass="24777">MPEKSGEPEKPGEPEEAAEPEEAVAAGKGPAGKGRATRRRGAELESAILDAAWEVLLAHGYGGFTYEAIAARAGTSRPVLYRRWAKREDMLLATLVRHLRRIEIPETGSLRGDVLAFLREVNEDRAATAALMLVQLADYFRDTGTNFVQLRAALSPPAPGPGEVLVARAVARGELPDVPRPARVLDLPLELMRHDLLMQLSALPDERIVEIVDVVWLPLLGVTGERAG</sequence>
<dbReference type="Pfam" id="PF00440">
    <property type="entry name" value="TetR_N"/>
    <property type="match status" value="1"/>
</dbReference>
<organism evidence="7 8">
    <name type="scientific">Streptomyces evansiae</name>
    <dbReference type="NCBI Taxonomy" id="3075535"/>
    <lineage>
        <taxon>Bacteria</taxon>
        <taxon>Bacillati</taxon>
        <taxon>Actinomycetota</taxon>
        <taxon>Actinomycetes</taxon>
        <taxon>Kitasatosporales</taxon>
        <taxon>Streptomycetaceae</taxon>
        <taxon>Streptomyces</taxon>
    </lineage>
</organism>
<dbReference type="GO" id="GO:0006355">
    <property type="term" value="P:regulation of DNA-templated transcription"/>
    <property type="evidence" value="ECO:0007669"/>
    <property type="project" value="UniProtKB-ARBA"/>
</dbReference>
<keyword evidence="3" id="KW-0804">Transcription</keyword>
<dbReference type="InterPro" id="IPR009057">
    <property type="entry name" value="Homeodomain-like_sf"/>
</dbReference>
<reference evidence="8" key="1">
    <citation type="submission" date="2023-07" db="EMBL/GenBank/DDBJ databases">
        <title>30 novel species of actinomycetes from the DSMZ collection.</title>
        <authorList>
            <person name="Nouioui I."/>
        </authorList>
    </citation>
    <scope>NUCLEOTIDE SEQUENCE [LARGE SCALE GENOMIC DNA]</scope>
    <source>
        <strain evidence="8">DSM 41982</strain>
    </source>
</reference>
<evidence type="ECO:0000256" key="2">
    <source>
        <dbReference type="ARBA" id="ARBA00023125"/>
    </source>
</evidence>
<dbReference type="InterPro" id="IPR050109">
    <property type="entry name" value="HTH-type_TetR-like_transc_reg"/>
</dbReference>
<dbReference type="SUPFAM" id="SSF46689">
    <property type="entry name" value="Homeodomain-like"/>
    <property type="match status" value="1"/>
</dbReference>
<dbReference type="SUPFAM" id="SSF48498">
    <property type="entry name" value="Tetracyclin repressor-like, C-terminal domain"/>
    <property type="match status" value="1"/>
</dbReference>
<accession>A0ABD5E8P1</accession>
<dbReference type="InterPro" id="IPR001647">
    <property type="entry name" value="HTH_TetR"/>
</dbReference>
<feature type="domain" description="HTH tetR-type" evidence="6">
    <location>
        <begin position="42"/>
        <end position="102"/>
    </location>
</feature>
<dbReference type="PRINTS" id="PR00455">
    <property type="entry name" value="HTHTETR"/>
</dbReference>
<evidence type="ECO:0000256" key="3">
    <source>
        <dbReference type="ARBA" id="ARBA00023163"/>
    </source>
</evidence>
<dbReference type="Proteomes" id="UP001183607">
    <property type="component" value="Unassembled WGS sequence"/>
</dbReference>
<dbReference type="AlphaFoldDB" id="A0ABD5E8P1"/>
<comment type="caution">
    <text evidence="7">The sequence shown here is derived from an EMBL/GenBank/DDBJ whole genome shotgun (WGS) entry which is preliminary data.</text>
</comment>
<dbReference type="EMBL" id="JAVRER010000027">
    <property type="protein sequence ID" value="MDT0417443.1"/>
    <property type="molecule type" value="Genomic_DNA"/>
</dbReference>
<evidence type="ECO:0000256" key="5">
    <source>
        <dbReference type="SAM" id="MobiDB-lite"/>
    </source>
</evidence>
<name>A0ABD5E8P1_9ACTN</name>
<evidence type="ECO:0000256" key="1">
    <source>
        <dbReference type="ARBA" id="ARBA00023015"/>
    </source>
</evidence>
<dbReference type="PANTHER" id="PTHR30055">
    <property type="entry name" value="HTH-TYPE TRANSCRIPTIONAL REGULATOR RUTR"/>
    <property type="match status" value="1"/>
</dbReference>
<feature type="compositionally biased region" description="Basic and acidic residues" evidence="5">
    <location>
        <begin position="1"/>
        <end position="13"/>
    </location>
</feature>
<feature type="region of interest" description="Disordered" evidence="5">
    <location>
        <begin position="1"/>
        <end position="38"/>
    </location>
</feature>
<evidence type="ECO:0000256" key="4">
    <source>
        <dbReference type="PROSITE-ProRule" id="PRU00335"/>
    </source>
</evidence>
<dbReference type="GO" id="GO:0003677">
    <property type="term" value="F:DNA binding"/>
    <property type="evidence" value="ECO:0007669"/>
    <property type="project" value="UniProtKB-UniRule"/>
</dbReference>
<dbReference type="InterPro" id="IPR011075">
    <property type="entry name" value="TetR_C"/>
</dbReference>
<evidence type="ECO:0000313" key="7">
    <source>
        <dbReference type="EMBL" id="MDT0417443.1"/>
    </source>
</evidence>
<protein>
    <submittedName>
        <fullName evidence="7">TetR/AcrR family transcriptional regulator</fullName>
    </submittedName>
</protein>
<evidence type="ECO:0000313" key="8">
    <source>
        <dbReference type="Proteomes" id="UP001183607"/>
    </source>
</evidence>
<evidence type="ECO:0000259" key="6">
    <source>
        <dbReference type="PROSITE" id="PS50977"/>
    </source>
</evidence>
<feature type="DNA-binding region" description="H-T-H motif" evidence="4">
    <location>
        <begin position="65"/>
        <end position="84"/>
    </location>
</feature>
<dbReference type="PROSITE" id="PS50977">
    <property type="entry name" value="HTH_TETR_2"/>
    <property type="match status" value="1"/>
</dbReference>
<dbReference type="InterPro" id="IPR036271">
    <property type="entry name" value="Tet_transcr_reg_TetR-rel_C_sf"/>
</dbReference>
<keyword evidence="2 4" id="KW-0238">DNA-binding</keyword>
<dbReference type="RefSeq" id="WP_093852816.1">
    <property type="nucleotide sequence ID" value="NZ_JAVRER010000027.1"/>
</dbReference>
<proteinExistence type="predicted"/>
<dbReference type="Gene3D" id="1.10.10.60">
    <property type="entry name" value="Homeodomain-like"/>
    <property type="match status" value="1"/>
</dbReference>
<dbReference type="PANTHER" id="PTHR30055:SF148">
    <property type="entry name" value="TETR-FAMILY TRANSCRIPTIONAL REGULATOR"/>
    <property type="match status" value="1"/>
</dbReference>
<gene>
    <name evidence="7" type="ORF">RM574_18310</name>
</gene>
<dbReference type="Gene3D" id="1.10.357.10">
    <property type="entry name" value="Tetracycline Repressor, domain 2"/>
    <property type="match status" value="1"/>
</dbReference>